<feature type="domain" description="Transposase IS116/IS110/IS902 C-terminal" evidence="2">
    <location>
        <begin position="250"/>
        <end position="334"/>
    </location>
</feature>
<evidence type="ECO:0000259" key="2">
    <source>
        <dbReference type="Pfam" id="PF02371"/>
    </source>
</evidence>
<dbReference type="EMBL" id="SLUN01000095">
    <property type="protein sequence ID" value="TCL53360.1"/>
    <property type="molecule type" value="Genomic_DNA"/>
</dbReference>
<keyword evidence="4" id="KW-1185">Reference proteome</keyword>
<name>A0A4R1QTC6_HYDET</name>
<reference evidence="3 4" key="1">
    <citation type="submission" date="2019-03" db="EMBL/GenBank/DDBJ databases">
        <title>Genomic Encyclopedia of Type Strains, Phase IV (KMG-IV): sequencing the most valuable type-strain genomes for metagenomic binning, comparative biology and taxonomic classification.</title>
        <authorList>
            <person name="Goeker M."/>
        </authorList>
    </citation>
    <scope>NUCLEOTIDE SEQUENCE [LARGE SCALE GENOMIC DNA]</scope>
    <source>
        <strain evidence="3 4">LX-B</strain>
    </source>
</reference>
<dbReference type="GO" id="GO:0006313">
    <property type="term" value="P:DNA transposition"/>
    <property type="evidence" value="ECO:0007669"/>
    <property type="project" value="InterPro"/>
</dbReference>
<evidence type="ECO:0000259" key="1">
    <source>
        <dbReference type="Pfam" id="PF01548"/>
    </source>
</evidence>
<dbReference type="Proteomes" id="UP000295008">
    <property type="component" value="Unassembled WGS sequence"/>
</dbReference>
<organism evidence="3 4">
    <name type="scientific">Hydrogenispora ethanolica</name>
    <dbReference type="NCBI Taxonomy" id="1082276"/>
    <lineage>
        <taxon>Bacteria</taxon>
        <taxon>Bacillati</taxon>
        <taxon>Bacillota</taxon>
        <taxon>Hydrogenispora</taxon>
    </lineage>
</organism>
<dbReference type="PANTHER" id="PTHR33055">
    <property type="entry name" value="TRANSPOSASE FOR INSERTION SEQUENCE ELEMENT IS1111A"/>
    <property type="match status" value="1"/>
</dbReference>
<gene>
    <name evidence="3" type="ORF">EDC14_10951</name>
</gene>
<proteinExistence type="predicted"/>
<dbReference type="InterPro" id="IPR047650">
    <property type="entry name" value="Transpos_IS110"/>
</dbReference>
<comment type="caution">
    <text evidence="3">The sequence shown here is derived from an EMBL/GenBank/DDBJ whole genome shotgun (WGS) entry which is preliminary data.</text>
</comment>
<dbReference type="GO" id="GO:0003677">
    <property type="term" value="F:DNA binding"/>
    <property type="evidence" value="ECO:0007669"/>
    <property type="project" value="InterPro"/>
</dbReference>
<dbReference type="OrthoDB" id="9815354at2"/>
<dbReference type="GO" id="GO:0004803">
    <property type="term" value="F:transposase activity"/>
    <property type="evidence" value="ECO:0007669"/>
    <property type="project" value="InterPro"/>
</dbReference>
<sequence>MEIMYSHSAGMDVHKQTVVVCLITPNGKEIRSFGTMTASLLEMTDWLISNNCKAVAMESTGVYWKPIYNILEATGMEILVVNAQHIKNVPGRKTDVKDSEWIADLLQHGLLRGSYVPDRDQRELRELVRYRTKLTQERSREVNRIQKVLEGANIKLGDVASDVMGKSGQDILRAIISGNQNPQAMAQMARGKLKNKTELLEKALTGLIGPHQKMLLETQLCHIDFLNEQIQKLSHEIESRMRPFEEAIEALDGIPGISRTNAEQILCETGIDMSRFPTDKHIASWAALCPGNNETGGKRKSGKTRKGNMALKAALTQAAISASRTKGTYFNAMYHRLAARRGKNKAIVAVAHAVLVAIYHMLKDGSSYRDLGVDHYDQINKEAVMKRSIKRIESLGYKVILEPAAA</sequence>
<dbReference type="InterPro" id="IPR003346">
    <property type="entry name" value="Transposase_20"/>
</dbReference>
<dbReference type="PANTHER" id="PTHR33055:SF15">
    <property type="entry name" value="TRANSPOSASE-RELATED"/>
    <property type="match status" value="1"/>
</dbReference>
<dbReference type="Pfam" id="PF02371">
    <property type="entry name" value="Transposase_20"/>
    <property type="match status" value="1"/>
</dbReference>
<dbReference type="AlphaFoldDB" id="A0A4R1QTC6"/>
<dbReference type="NCBIfam" id="NF033542">
    <property type="entry name" value="transpos_IS110"/>
    <property type="match status" value="1"/>
</dbReference>
<accession>A0A4R1QTC6</accession>
<feature type="domain" description="Transposase IS110-like N-terminal" evidence="1">
    <location>
        <begin position="9"/>
        <end position="152"/>
    </location>
</feature>
<protein>
    <submittedName>
        <fullName evidence="3">Transposase</fullName>
    </submittedName>
</protein>
<evidence type="ECO:0000313" key="4">
    <source>
        <dbReference type="Proteomes" id="UP000295008"/>
    </source>
</evidence>
<dbReference type="Pfam" id="PF01548">
    <property type="entry name" value="DEDD_Tnp_IS110"/>
    <property type="match status" value="1"/>
</dbReference>
<dbReference type="InterPro" id="IPR002525">
    <property type="entry name" value="Transp_IS110-like_N"/>
</dbReference>
<dbReference type="RefSeq" id="WP_132018432.1">
    <property type="nucleotide sequence ID" value="NZ_SLUN01000095.1"/>
</dbReference>
<evidence type="ECO:0000313" key="3">
    <source>
        <dbReference type="EMBL" id="TCL53360.1"/>
    </source>
</evidence>